<accession>A0AAV6X5S3</accession>
<dbReference type="InterPro" id="IPR013083">
    <property type="entry name" value="Znf_RING/FYVE/PHD"/>
</dbReference>
<dbReference type="EMBL" id="WHWC01000009">
    <property type="protein sequence ID" value="KAG8376805.1"/>
    <property type="molecule type" value="Genomic_DNA"/>
</dbReference>
<dbReference type="FunFam" id="3.30.40.10:FF:000437">
    <property type="entry name" value="RING-type E3 ubiquitin transferase"/>
    <property type="match status" value="1"/>
</dbReference>
<comment type="function">
    <text evidence="5">Functions as an E3 ubiquitin ligase.</text>
</comment>
<protein>
    <recommendedName>
        <fullName evidence="5 6">U-box domain-containing protein</fullName>
        <ecNumber evidence="5">2.3.2.27</ecNumber>
    </recommendedName>
    <alternativeName>
        <fullName evidence="5">RING-type E3 ubiquitin transferase PUB</fullName>
    </alternativeName>
</protein>
<dbReference type="InterPro" id="IPR045210">
    <property type="entry name" value="RING-Ubox_PUB"/>
</dbReference>
<gene>
    <name evidence="7" type="ORF">BUALT_Bualt09G0102100</name>
</gene>
<dbReference type="Gene3D" id="1.25.10.10">
    <property type="entry name" value="Leucine-rich Repeat Variant"/>
    <property type="match status" value="1"/>
</dbReference>
<organism evidence="7 8">
    <name type="scientific">Buddleja alternifolia</name>
    <dbReference type="NCBI Taxonomy" id="168488"/>
    <lineage>
        <taxon>Eukaryota</taxon>
        <taxon>Viridiplantae</taxon>
        <taxon>Streptophyta</taxon>
        <taxon>Embryophyta</taxon>
        <taxon>Tracheophyta</taxon>
        <taxon>Spermatophyta</taxon>
        <taxon>Magnoliopsida</taxon>
        <taxon>eudicotyledons</taxon>
        <taxon>Gunneridae</taxon>
        <taxon>Pentapetalae</taxon>
        <taxon>asterids</taxon>
        <taxon>lamiids</taxon>
        <taxon>Lamiales</taxon>
        <taxon>Scrophulariaceae</taxon>
        <taxon>Buddlejeae</taxon>
        <taxon>Buddleja</taxon>
    </lineage>
</organism>
<comment type="caution">
    <text evidence="7">The sequence shown here is derived from an EMBL/GenBank/DDBJ whole genome shotgun (WGS) entry which is preliminary data.</text>
</comment>
<dbReference type="PANTHER" id="PTHR22849">
    <property type="entry name" value="WDSAM1 PROTEIN"/>
    <property type="match status" value="1"/>
</dbReference>
<dbReference type="InterPro" id="IPR045185">
    <property type="entry name" value="PUB22/23/24-like"/>
</dbReference>
<keyword evidence="4 5" id="KW-0833">Ubl conjugation pathway</keyword>
<dbReference type="PANTHER" id="PTHR22849:SF132">
    <property type="entry name" value="E3 UBIQUITIN-PROTEIN LIGASE PUB23"/>
    <property type="match status" value="1"/>
</dbReference>
<comment type="pathway">
    <text evidence="2 5">Protein modification; protein ubiquitination.</text>
</comment>
<dbReference type="InterPro" id="IPR003613">
    <property type="entry name" value="Ubox_domain"/>
</dbReference>
<feature type="domain" description="U-box" evidence="6">
    <location>
        <begin position="5"/>
        <end position="80"/>
    </location>
</feature>
<dbReference type="EC" id="2.3.2.27" evidence="5"/>
<dbReference type="SUPFAM" id="SSF57850">
    <property type="entry name" value="RING/U-box"/>
    <property type="match status" value="1"/>
</dbReference>
<dbReference type="InterPro" id="IPR016024">
    <property type="entry name" value="ARM-type_fold"/>
</dbReference>
<name>A0AAV6X5S3_9LAMI</name>
<dbReference type="Gene3D" id="3.30.40.10">
    <property type="entry name" value="Zinc/RING finger domain, C3HC4 (zinc finger)"/>
    <property type="match status" value="1"/>
</dbReference>
<sequence length="411" mass="45898">MAEIEVPPYFLCPITLDIMEDPVTISTGITYDRGSIEKWLFSQKNNTCPVTKQSLSDNDLIPNITLRRLIQSWCTLHASNGVERLPTPKAPINKPQLLKLLNNAKSPQMQMVCLQQLRSIASHNQTNRRCMENVGVAEFLAWLIVENTLQAHELSEDNSFECRKTCDEALSILHNLQLSESGLKALINGEFLESLTRIMQCGSYESRTYSIMLLKSILEVADPARVINLRPEFFVELVQILDDQICQKGLKATLKVLITVSQWGRNRFKAVEAGAVPVLIDLLLDSSSDKRACEMILVVLDLLCQCAEGRADLLQHGAGLAIVAKKILRVSPVASERAVRILHSICKFSATAAVLQEMLQIGVVAKLCLVLQVDCGLKTRERSREMLKLHSRAWSNSSCIPKNFVSLYPSN</sequence>
<dbReference type="Proteomes" id="UP000826271">
    <property type="component" value="Unassembled WGS sequence"/>
</dbReference>
<evidence type="ECO:0000256" key="1">
    <source>
        <dbReference type="ARBA" id="ARBA00000900"/>
    </source>
</evidence>
<reference evidence="7" key="1">
    <citation type="submission" date="2019-10" db="EMBL/GenBank/DDBJ databases">
        <authorList>
            <person name="Zhang R."/>
            <person name="Pan Y."/>
            <person name="Wang J."/>
            <person name="Ma R."/>
            <person name="Yu S."/>
        </authorList>
    </citation>
    <scope>NUCLEOTIDE SEQUENCE</scope>
    <source>
        <strain evidence="7">LA-IB0</strain>
        <tissue evidence="7">Leaf</tissue>
    </source>
</reference>
<keyword evidence="3 5" id="KW-0808">Transferase</keyword>
<comment type="catalytic activity">
    <reaction evidence="1 5">
        <text>S-ubiquitinyl-[E2 ubiquitin-conjugating enzyme]-L-cysteine + [acceptor protein]-L-lysine = [E2 ubiquitin-conjugating enzyme]-L-cysteine + N(6)-ubiquitinyl-[acceptor protein]-L-lysine.</text>
        <dbReference type="EC" id="2.3.2.27"/>
    </reaction>
</comment>
<dbReference type="GO" id="GO:0016567">
    <property type="term" value="P:protein ubiquitination"/>
    <property type="evidence" value="ECO:0007669"/>
    <property type="project" value="UniProtKB-UniRule"/>
</dbReference>
<evidence type="ECO:0000256" key="5">
    <source>
        <dbReference type="RuleBase" id="RU369093"/>
    </source>
</evidence>
<dbReference type="GO" id="GO:0006952">
    <property type="term" value="P:defense response"/>
    <property type="evidence" value="ECO:0007669"/>
    <property type="project" value="UniProtKB-ARBA"/>
</dbReference>
<evidence type="ECO:0000313" key="7">
    <source>
        <dbReference type="EMBL" id="KAG8376805.1"/>
    </source>
</evidence>
<dbReference type="SUPFAM" id="SSF48371">
    <property type="entry name" value="ARM repeat"/>
    <property type="match status" value="1"/>
</dbReference>
<evidence type="ECO:0000313" key="8">
    <source>
        <dbReference type="Proteomes" id="UP000826271"/>
    </source>
</evidence>
<dbReference type="AlphaFoldDB" id="A0AAV6X5S3"/>
<proteinExistence type="predicted"/>
<evidence type="ECO:0000256" key="2">
    <source>
        <dbReference type="ARBA" id="ARBA00004906"/>
    </source>
</evidence>
<evidence type="ECO:0000256" key="3">
    <source>
        <dbReference type="ARBA" id="ARBA00022679"/>
    </source>
</evidence>
<dbReference type="Pfam" id="PF04564">
    <property type="entry name" value="U-box"/>
    <property type="match status" value="1"/>
</dbReference>
<dbReference type="CDD" id="cd16664">
    <property type="entry name" value="RING-Ubox_PUB"/>
    <property type="match status" value="1"/>
</dbReference>
<evidence type="ECO:0000259" key="6">
    <source>
        <dbReference type="PROSITE" id="PS51698"/>
    </source>
</evidence>
<dbReference type="PROSITE" id="PS51698">
    <property type="entry name" value="U_BOX"/>
    <property type="match status" value="1"/>
</dbReference>
<dbReference type="InterPro" id="IPR011989">
    <property type="entry name" value="ARM-like"/>
</dbReference>
<dbReference type="GO" id="GO:0061630">
    <property type="term" value="F:ubiquitin protein ligase activity"/>
    <property type="evidence" value="ECO:0007669"/>
    <property type="project" value="UniProtKB-UniRule"/>
</dbReference>
<dbReference type="Pfam" id="PF25598">
    <property type="entry name" value="ARM_PUB"/>
    <property type="match status" value="1"/>
</dbReference>
<evidence type="ECO:0000256" key="4">
    <source>
        <dbReference type="ARBA" id="ARBA00022786"/>
    </source>
</evidence>
<dbReference type="InterPro" id="IPR058678">
    <property type="entry name" value="ARM_PUB"/>
</dbReference>
<dbReference type="SMART" id="SM00504">
    <property type="entry name" value="Ubox"/>
    <property type="match status" value="1"/>
</dbReference>
<keyword evidence="8" id="KW-1185">Reference proteome</keyword>